<dbReference type="STRING" id="331113.SNE_A01300"/>
<keyword evidence="2" id="KW-1185">Reference proteome</keyword>
<evidence type="ECO:0000313" key="2">
    <source>
        <dbReference type="Proteomes" id="UP000000496"/>
    </source>
</evidence>
<proteinExistence type="predicted"/>
<reference key="1">
    <citation type="journal article" date="2011" name="Mol. Biol. Evol.">
        <title>Unity in variety -- the pan-genome of the Chlamydiae.</title>
        <authorList>
            <person name="Collingro A."/>
            <person name="Tischler P."/>
            <person name="Weinmaier T."/>
            <person name="Penz T."/>
            <person name="Heinz E."/>
            <person name="Brunham R.C."/>
            <person name="Read T.D."/>
            <person name="Bavoil P.M."/>
            <person name="Sachse K."/>
            <person name="Kahane S."/>
            <person name="Friedman M.G."/>
            <person name="Rattei T."/>
            <person name="Myers G.S.A."/>
            <person name="Horn M."/>
        </authorList>
    </citation>
    <scope>NUCLEOTIDE SEQUENCE</scope>
    <source>
        <strain>Z</strain>
    </source>
</reference>
<name>F8L5B9_SIMNZ</name>
<reference evidence="1 2" key="2">
    <citation type="journal article" date="2011" name="Mol. Biol. Evol.">
        <title>Unity in variety--the pan-genome of the Chlamydiae.</title>
        <authorList>
            <person name="Collingro A."/>
            <person name="Tischler P."/>
            <person name="Weinmaier T."/>
            <person name="Penz T."/>
            <person name="Heinz E."/>
            <person name="Brunham R.C."/>
            <person name="Read T.D."/>
            <person name="Bavoil P.M."/>
            <person name="Sachse K."/>
            <person name="Kahane S."/>
            <person name="Friedman M.G."/>
            <person name="Rattei T."/>
            <person name="Myers G.S."/>
            <person name="Horn M."/>
        </authorList>
    </citation>
    <scope>NUCLEOTIDE SEQUENCE [LARGE SCALE GENOMIC DNA]</scope>
    <source>
        <strain evidence="2">ATCC VR-1471 / Z</strain>
    </source>
</reference>
<dbReference type="KEGG" id="sng:SNE_A01300"/>
<dbReference type="Proteomes" id="UP000000496">
    <property type="component" value="Chromosome gsn.131"/>
</dbReference>
<dbReference type="HOGENOM" id="CLU_3222084_0_0_0"/>
<protein>
    <submittedName>
        <fullName evidence="1">Uncharacterized protein</fullName>
    </submittedName>
</protein>
<dbReference type="EMBL" id="FR872582">
    <property type="protein sequence ID" value="CCB88008.1"/>
    <property type="molecule type" value="Genomic_DNA"/>
</dbReference>
<sequence length="44" mass="5207">MKGKGLTQITYHRRRLISYHHLKKTQTKLIHSLFKSISVNVDQT</sequence>
<accession>F8L5B9</accession>
<evidence type="ECO:0000313" key="1">
    <source>
        <dbReference type="EMBL" id="CCB88008.1"/>
    </source>
</evidence>
<gene>
    <name evidence="1" type="ordered locus">SNE_A01300</name>
</gene>
<organism evidence="1 2">
    <name type="scientific">Simkania negevensis (strain ATCC VR-1471 / DSM 27360 / Z)</name>
    <dbReference type="NCBI Taxonomy" id="331113"/>
    <lineage>
        <taxon>Bacteria</taxon>
        <taxon>Pseudomonadati</taxon>
        <taxon>Chlamydiota</taxon>
        <taxon>Chlamydiia</taxon>
        <taxon>Parachlamydiales</taxon>
        <taxon>Simkaniaceae</taxon>
        <taxon>Simkania</taxon>
    </lineage>
</organism>
<dbReference type="AlphaFoldDB" id="F8L5B9"/>